<organism evidence="2 3">
    <name type="scientific">Chaetomium fimeti</name>
    <dbReference type="NCBI Taxonomy" id="1854472"/>
    <lineage>
        <taxon>Eukaryota</taxon>
        <taxon>Fungi</taxon>
        <taxon>Dikarya</taxon>
        <taxon>Ascomycota</taxon>
        <taxon>Pezizomycotina</taxon>
        <taxon>Sordariomycetes</taxon>
        <taxon>Sordariomycetidae</taxon>
        <taxon>Sordariales</taxon>
        <taxon>Chaetomiaceae</taxon>
        <taxon>Chaetomium</taxon>
    </lineage>
</organism>
<feature type="region of interest" description="Disordered" evidence="1">
    <location>
        <begin position="144"/>
        <end position="189"/>
    </location>
</feature>
<dbReference type="GeneID" id="87843348"/>
<evidence type="ECO:0000313" key="3">
    <source>
        <dbReference type="Proteomes" id="UP001278766"/>
    </source>
</evidence>
<feature type="compositionally biased region" description="Pro residues" evidence="1">
    <location>
        <begin position="107"/>
        <end position="122"/>
    </location>
</feature>
<name>A0AAE0HL73_9PEZI</name>
<proteinExistence type="predicted"/>
<reference evidence="2" key="2">
    <citation type="submission" date="2023-06" db="EMBL/GenBank/DDBJ databases">
        <authorList>
            <consortium name="Lawrence Berkeley National Laboratory"/>
            <person name="Haridas S."/>
            <person name="Hensen N."/>
            <person name="Bonometti L."/>
            <person name="Westerberg I."/>
            <person name="Brannstrom I.O."/>
            <person name="Guillou S."/>
            <person name="Cros-Aarteil S."/>
            <person name="Calhoun S."/>
            <person name="Kuo A."/>
            <person name="Mondo S."/>
            <person name="Pangilinan J."/>
            <person name="Riley R."/>
            <person name="Labutti K."/>
            <person name="Andreopoulos B."/>
            <person name="Lipzen A."/>
            <person name="Chen C."/>
            <person name="Yanf M."/>
            <person name="Daum C."/>
            <person name="Ng V."/>
            <person name="Clum A."/>
            <person name="Steindorff A."/>
            <person name="Ohm R."/>
            <person name="Martin F."/>
            <person name="Silar P."/>
            <person name="Natvig D."/>
            <person name="Lalanne C."/>
            <person name="Gautier V."/>
            <person name="Ament-Velasquez S.L."/>
            <person name="Kruys A."/>
            <person name="Hutchinson M.I."/>
            <person name="Powell A.J."/>
            <person name="Barry K."/>
            <person name="Miller A.N."/>
            <person name="Grigoriev I.V."/>
            <person name="Debuchy R."/>
            <person name="Gladieux P."/>
            <person name="Thoren M.H."/>
            <person name="Johannesson H."/>
        </authorList>
    </citation>
    <scope>NUCLEOTIDE SEQUENCE</scope>
    <source>
        <strain evidence="2">CBS 168.71</strain>
    </source>
</reference>
<sequence>MAPAKTNHGSGDVGGQPSAPEQHGPPATQQTEHDYDSISLPQTPDTAQRARGLTDHDHPDTDISSGIWPAADLAAADDTPTAAAASPLVPFLVSPNSPPRRDARLTPSPPPRATTGPLPPTHWGPQTTAWLQVQDAPIGWSFAAGAAAEQEEEWEARAGYGDGDGHGENWDHAAVNLAGDDSSPHGPNR</sequence>
<dbReference type="AlphaFoldDB" id="A0AAE0HL73"/>
<comment type="caution">
    <text evidence="2">The sequence shown here is derived from an EMBL/GenBank/DDBJ whole genome shotgun (WGS) entry which is preliminary data.</text>
</comment>
<dbReference type="EMBL" id="JAUEPN010000002">
    <property type="protein sequence ID" value="KAK3298603.1"/>
    <property type="molecule type" value="Genomic_DNA"/>
</dbReference>
<dbReference type="RefSeq" id="XP_062662117.1">
    <property type="nucleotide sequence ID" value="XM_062806400.1"/>
</dbReference>
<keyword evidence="3" id="KW-1185">Reference proteome</keyword>
<protein>
    <submittedName>
        <fullName evidence="2">Uncharacterized protein</fullName>
    </submittedName>
</protein>
<gene>
    <name evidence="2" type="ORF">B0H64DRAFT_439050</name>
</gene>
<reference evidence="2" key="1">
    <citation type="journal article" date="2023" name="Mol. Phylogenet. Evol.">
        <title>Genome-scale phylogeny and comparative genomics of the fungal order Sordariales.</title>
        <authorList>
            <person name="Hensen N."/>
            <person name="Bonometti L."/>
            <person name="Westerberg I."/>
            <person name="Brannstrom I.O."/>
            <person name="Guillou S."/>
            <person name="Cros-Aarteil S."/>
            <person name="Calhoun S."/>
            <person name="Haridas S."/>
            <person name="Kuo A."/>
            <person name="Mondo S."/>
            <person name="Pangilinan J."/>
            <person name="Riley R."/>
            <person name="LaButti K."/>
            <person name="Andreopoulos B."/>
            <person name="Lipzen A."/>
            <person name="Chen C."/>
            <person name="Yan M."/>
            <person name="Daum C."/>
            <person name="Ng V."/>
            <person name="Clum A."/>
            <person name="Steindorff A."/>
            <person name="Ohm R.A."/>
            <person name="Martin F."/>
            <person name="Silar P."/>
            <person name="Natvig D.O."/>
            <person name="Lalanne C."/>
            <person name="Gautier V."/>
            <person name="Ament-Velasquez S.L."/>
            <person name="Kruys A."/>
            <person name="Hutchinson M.I."/>
            <person name="Powell A.J."/>
            <person name="Barry K."/>
            <person name="Miller A.N."/>
            <person name="Grigoriev I.V."/>
            <person name="Debuchy R."/>
            <person name="Gladieux P."/>
            <person name="Hiltunen Thoren M."/>
            <person name="Johannesson H."/>
        </authorList>
    </citation>
    <scope>NUCLEOTIDE SEQUENCE</scope>
    <source>
        <strain evidence="2">CBS 168.71</strain>
    </source>
</reference>
<feature type="compositionally biased region" description="Basic and acidic residues" evidence="1">
    <location>
        <begin position="52"/>
        <end position="61"/>
    </location>
</feature>
<feature type="region of interest" description="Disordered" evidence="1">
    <location>
        <begin position="1"/>
        <end position="72"/>
    </location>
</feature>
<accession>A0AAE0HL73</accession>
<dbReference type="Proteomes" id="UP001278766">
    <property type="component" value="Unassembled WGS sequence"/>
</dbReference>
<feature type="region of interest" description="Disordered" evidence="1">
    <location>
        <begin position="87"/>
        <end position="127"/>
    </location>
</feature>
<evidence type="ECO:0000313" key="2">
    <source>
        <dbReference type="EMBL" id="KAK3298603.1"/>
    </source>
</evidence>
<evidence type="ECO:0000256" key="1">
    <source>
        <dbReference type="SAM" id="MobiDB-lite"/>
    </source>
</evidence>